<evidence type="ECO:0000256" key="4">
    <source>
        <dbReference type="ARBA" id="ARBA00022989"/>
    </source>
</evidence>
<evidence type="ECO:0000256" key="5">
    <source>
        <dbReference type="ARBA" id="ARBA00023136"/>
    </source>
</evidence>
<dbReference type="PANTHER" id="PTHR30482:SF20">
    <property type="entry name" value="HIGH-AFFINITY BRANCHED-CHAIN AMINO ACID TRANSPORT SYSTEM PERMEASE PROTEIN LIVM"/>
    <property type="match status" value="1"/>
</dbReference>
<keyword evidence="4 6" id="KW-1133">Transmembrane helix</keyword>
<organism evidence="8 9">
    <name type="scientific">Raoultella terrigena</name>
    <name type="common">Klebsiella terrigena</name>
    <dbReference type="NCBI Taxonomy" id="577"/>
    <lineage>
        <taxon>Bacteria</taxon>
        <taxon>Pseudomonadati</taxon>
        <taxon>Pseudomonadota</taxon>
        <taxon>Gammaproteobacteria</taxon>
        <taxon>Enterobacterales</taxon>
        <taxon>Enterobacteriaceae</taxon>
        <taxon>Klebsiella/Raoultella group</taxon>
        <taxon>Raoultella</taxon>
    </lineage>
</organism>
<feature type="transmembrane region" description="Helical" evidence="6">
    <location>
        <begin position="160"/>
        <end position="187"/>
    </location>
</feature>
<dbReference type="InterPro" id="IPR043428">
    <property type="entry name" value="LivM-like"/>
</dbReference>
<evidence type="ECO:0000313" key="9">
    <source>
        <dbReference type="Proteomes" id="UP000339249"/>
    </source>
</evidence>
<dbReference type="EMBL" id="CABDVU010000001">
    <property type="protein sequence ID" value="VTN12345.1"/>
    <property type="molecule type" value="Genomic_DNA"/>
</dbReference>
<comment type="subcellular location">
    <subcellularLocation>
        <location evidence="1">Cell inner membrane</location>
        <topology evidence="1">Multi-pass membrane protein</topology>
    </subcellularLocation>
</comment>
<feature type="transmembrane region" description="Helical" evidence="6">
    <location>
        <begin position="44"/>
        <end position="61"/>
    </location>
</feature>
<gene>
    <name evidence="8" type="ORF">NCTC9185_04323</name>
</gene>
<evidence type="ECO:0000256" key="1">
    <source>
        <dbReference type="ARBA" id="ARBA00004429"/>
    </source>
</evidence>
<evidence type="ECO:0000259" key="7">
    <source>
        <dbReference type="Pfam" id="PF11862"/>
    </source>
</evidence>
<dbReference type="AlphaFoldDB" id="A0A4U9D955"/>
<dbReference type="CDD" id="cd06581">
    <property type="entry name" value="TM_PBP1_LivM_like"/>
    <property type="match status" value="1"/>
</dbReference>
<proteinExistence type="predicted"/>
<evidence type="ECO:0000313" key="8">
    <source>
        <dbReference type="EMBL" id="VTN12345.1"/>
    </source>
</evidence>
<feature type="transmembrane region" description="Helical" evidence="6">
    <location>
        <begin position="91"/>
        <end position="107"/>
    </location>
</feature>
<name>A0A4U9D955_RAOTE</name>
<dbReference type="Pfam" id="PF02653">
    <property type="entry name" value="BPD_transp_2"/>
    <property type="match status" value="1"/>
</dbReference>
<dbReference type="PANTHER" id="PTHR30482">
    <property type="entry name" value="HIGH-AFFINITY BRANCHED-CHAIN AMINO ACID TRANSPORT SYSTEM PERMEASE"/>
    <property type="match status" value="1"/>
</dbReference>
<dbReference type="Proteomes" id="UP000339249">
    <property type="component" value="Unassembled WGS sequence"/>
</dbReference>
<sequence>MKPMHIAMALLSAVMFFILAGVFMGVQLELDGTKLVVDTAADIRWQWIFIGTAVVFLFQLMRPLFQKTLKNVSGPKFILPAIDGSTVKQKLFLVALLVIAVAWPFMVSRGTVDIATLTMIYIILGLGLNVVVGLSGLLVLGYGGFYAIGAYTFALLNHYYGLGFWTCLPLAGLVSAAAGFLLGFPVLRLRGDYLAIVTLASAKLCVFYCSITPK</sequence>
<evidence type="ECO:0000256" key="2">
    <source>
        <dbReference type="ARBA" id="ARBA00022475"/>
    </source>
</evidence>
<evidence type="ECO:0000256" key="6">
    <source>
        <dbReference type="SAM" id="Phobius"/>
    </source>
</evidence>
<dbReference type="Pfam" id="PF11862">
    <property type="entry name" value="DUF3382"/>
    <property type="match status" value="1"/>
</dbReference>
<keyword evidence="3 6" id="KW-0812">Transmembrane</keyword>
<protein>
    <submittedName>
        <fullName evidence="8">Leucine/isoleucine/valine transporter permease subunit</fullName>
    </submittedName>
</protein>
<reference evidence="8 9" key="1">
    <citation type="submission" date="2019-04" db="EMBL/GenBank/DDBJ databases">
        <authorList>
            <consortium name="Pathogen Informatics"/>
        </authorList>
    </citation>
    <scope>NUCLEOTIDE SEQUENCE [LARGE SCALE GENOMIC DNA]</scope>
    <source>
        <strain evidence="8 9">NCTC9185</strain>
    </source>
</reference>
<dbReference type="InterPro" id="IPR021807">
    <property type="entry name" value="LivHM_N"/>
</dbReference>
<dbReference type="GO" id="GO:0015658">
    <property type="term" value="F:branched-chain amino acid transmembrane transporter activity"/>
    <property type="evidence" value="ECO:0007669"/>
    <property type="project" value="InterPro"/>
</dbReference>
<dbReference type="InterPro" id="IPR001851">
    <property type="entry name" value="ABC_transp_permease"/>
</dbReference>
<feature type="transmembrane region" description="Helical" evidence="6">
    <location>
        <begin position="193"/>
        <end position="211"/>
    </location>
</feature>
<dbReference type="GO" id="GO:0005886">
    <property type="term" value="C:plasma membrane"/>
    <property type="evidence" value="ECO:0007669"/>
    <property type="project" value="UniProtKB-SubCell"/>
</dbReference>
<feature type="transmembrane region" description="Helical" evidence="6">
    <location>
        <begin position="119"/>
        <end position="148"/>
    </location>
</feature>
<accession>A0A4U9D955</accession>
<keyword evidence="2" id="KW-1003">Cell membrane</keyword>
<feature type="domain" description="High-affinity branched-chain amino acid transport system permease LivHM N-terminal" evidence="7">
    <location>
        <begin position="6"/>
        <end position="103"/>
    </location>
</feature>
<evidence type="ECO:0000256" key="3">
    <source>
        <dbReference type="ARBA" id="ARBA00022692"/>
    </source>
</evidence>
<keyword evidence="5 6" id="KW-0472">Membrane</keyword>